<sequence length="85" mass="10009">MDKIVTSIQEINLEDIRFPIIAVFEHPEDYPTKSIGRIFELTKPTDTVIVKDTLEELQKDIQTYWIGIFFQRTEFDVPSMKGCWV</sequence>
<evidence type="ECO:0000313" key="1">
    <source>
        <dbReference type="EMBL" id="MZS89526.1"/>
    </source>
</evidence>
<dbReference type="EMBL" id="WWVF01000019">
    <property type="protein sequence ID" value="MZS89526.1"/>
    <property type="molecule type" value="Genomic_DNA"/>
</dbReference>
<name>A0A6L8XU30_9FIRM</name>
<proteinExistence type="predicted"/>
<accession>A0A6L8XU30</accession>
<dbReference type="Proteomes" id="UP000477156">
    <property type="component" value="Unassembled WGS sequence"/>
</dbReference>
<comment type="caution">
    <text evidence="1">The sequence shown here is derived from an EMBL/GenBank/DDBJ whole genome shotgun (WGS) entry which is preliminary data.</text>
</comment>
<gene>
    <name evidence="1" type="ORF">GT712_10695</name>
</gene>
<dbReference type="RefSeq" id="WP_161276245.1">
    <property type="nucleotide sequence ID" value="NZ_WWUZ01000006.1"/>
</dbReference>
<reference evidence="1 2" key="1">
    <citation type="journal article" date="2019" name="Nat. Med.">
        <title>A library of human gut bacterial isolates paired with longitudinal multiomics data enables mechanistic microbiome research.</title>
        <authorList>
            <person name="Poyet M."/>
            <person name="Groussin M."/>
            <person name="Gibbons S.M."/>
            <person name="Avila-Pacheco J."/>
            <person name="Jiang X."/>
            <person name="Kearney S.M."/>
            <person name="Perrotta A.R."/>
            <person name="Berdy B."/>
            <person name="Zhao S."/>
            <person name="Lieberman T.D."/>
            <person name="Swanson P.K."/>
            <person name="Smith M."/>
            <person name="Roesemann S."/>
            <person name="Alexander J.E."/>
            <person name="Rich S.A."/>
            <person name="Livny J."/>
            <person name="Vlamakis H."/>
            <person name="Clish C."/>
            <person name="Bullock K."/>
            <person name="Deik A."/>
            <person name="Scott J."/>
            <person name="Pierce K.A."/>
            <person name="Xavier R.J."/>
            <person name="Alm E.J."/>
        </authorList>
    </citation>
    <scope>NUCLEOTIDE SEQUENCE [LARGE SCALE GENOMIC DNA]</scope>
    <source>
        <strain evidence="1 2">BIOML-A12</strain>
    </source>
</reference>
<evidence type="ECO:0000313" key="2">
    <source>
        <dbReference type="Proteomes" id="UP000477156"/>
    </source>
</evidence>
<dbReference type="AlphaFoldDB" id="A0A6L8XU30"/>
<protein>
    <submittedName>
        <fullName evidence="1">Uncharacterized protein</fullName>
    </submittedName>
</protein>
<organism evidence="1 2">
    <name type="scientific">Blautia wexlerae</name>
    <dbReference type="NCBI Taxonomy" id="418240"/>
    <lineage>
        <taxon>Bacteria</taxon>
        <taxon>Bacillati</taxon>
        <taxon>Bacillota</taxon>
        <taxon>Clostridia</taxon>
        <taxon>Lachnospirales</taxon>
        <taxon>Lachnospiraceae</taxon>
        <taxon>Blautia</taxon>
    </lineage>
</organism>